<keyword evidence="2" id="KW-1185">Reference proteome</keyword>
<name>A0A2A6CZZ6_PRIPA</name>
<accession>A0A2A6CZZ6</accession>
<organism evidence="1 2">
    <name type="scientific">Pristionchus pacificus</name>
    <name type="common">Parasitic nematode worm</name>
    <dbReference type="NCBI Taxonomy" id="54126"/>
    <lineage>
        <taxon>Eukaryota</taxon>
        <taxon>Metazoa</taxon>
        <taxon>Ecdysozoa</taxon>
        <taxon>Nematoda</taxon>
        <taxon>Chromadorea</taxon>
        <taxon>Rhabditida</taxon>
        <taxon>Rhabditina</taxon>
        <taxon>Diplogasteromorpha</taxon>
        <taxon>Diplogasteroidea</taxon>
        <taxon>Neodiplogasteridae</taxon>
        <taxon>Pristionchus</taxon>
    </lineage>
</organism>
<reference evidence="2" key="1">
    <citation type="journal article" date="2008" name="Nat. Genet.">
        <title>The Pristionchus pacificus genome provides a unique perspective on nematode lifestyle and parasitism.</title>
        <authorList>
            <person name="Dieterich C."/>
            <person name="Clifton S.W."/>
            <person name="Schuster L.N."/>
            <person name="Chinwalla A."/>
            <person name="Delehaunty K."/>
            <person name="Dinkelacker I."/>
            <person name="Fulton L."/>
            <person name="Fulton R."/>
            <person name="Godfrey J."/>
            <person name="Minx P."/>
            <person name="Mitreva M."/>
            <person name="Roeseler W."/>
            <person name="Tian H."/>
            <person name="Witte H."/>
            <person name="Yang S.P."/>
            <person name="Wilson R.K."/>
            <person name="Sommer R.J."/>
        </authorList>
    </citation>
    <scope>NUCLEOTIDE SEQUENCE [LARGE SCALE GENOMIC DNA]</scope>
    <source>
        <strain evidence="2">PS312</strain>
    </source>
</reference>
<reference evidence="1" key="2">
    <citation type="submission" date="2022-06" db="UniProtKB">
        <authorList>
            <consortium name="EnsemblMetazoa"/>
        </authorList>
    </citation>
    <scope>IDENTIFICATION</scope>
    <source>
        <strain evidence="1">PS312</strain>
    </source>
</reference>
<gene>
    <name evidence="1" type="primary">WBGene00276836</name>
</gene>
<dbReference type="Proteomes" id="UP000005239">
    <property type="component" value="Unassembled WGS sequence"/>
</dbReference>
<accession>A0A8R1UR64</accession>
<protein>
    <submittedName>
        <fullName evidence="1">Uncharacterized protein</fullName>
    </submittedName>
</protein>
<dbReference type="AlphaFoldDB" id="A0A2A6CZZ6"/>
<dbReference type="EnsemblMetazoa" id="PPA38467.1">
    <property type="protein sequence ID" value="PPA38467.1"/>
    <property type="gene ID" value="WBGene00276836"/>
</dbReference>
<evidence type="ECO:0000313" key="1">
    <source>
        <dbReference type="EnsemblMetazoa" id="PPA38467.1"/>
    </source>
</evidence>
<sequence length="66" mass="7323">MALTCTDIPKCCCSFIIPGFALKRTSQLEFGWKRDVGLISLSISSSLYSDTSLVSLIHACFIIAWY</sequence>
<proteinExistence type="predicted"/>
<evidence type="ECO:0000313" key="2">
    <source>
        <dbReference type="Proteomes" id="UP000005239"/>
    </source>
</evidence>